<dbReference type="Proteomes" id="UP000092730">
    <property type="component" value="Chromosome 6"/>
</dbReference>
<accession>A0AAJ8KDE4</accession>
<organism evidence="1 2">
    <name type="scientific">Kwoniella bestiolae CBS 10118</name>
    <dbReference type="NCBI Taxonomy" id="1296100"/>
    <lineage>
        <taxon>Eukaryota</taxon>
        <taxon>Fungi</taxon>
        <taxon>Dikarya</taxon>
        <taxon>Basidiomycota</taxon>
        <taxon>Agaricomycotina</taxon>
        <taxon>Tremellomycetes</taxon>
        <taxon>Tremellales</taxon>
        <taxon>Cryptococcaceae</taxon>
        <taxon>Kwoniella</taxon>
    </lineage>
</organism>
<dbReference type="RefSeq" id="XP_019045083.2">
    <property type="nucleotide sequence ID" value="XM_019193606.2"/>
</dbReference>
<evidence type="ECO:0000313" key="1">
    <source>
        <dbReference type="EMBL" id="WVW85227.1"/>
    </source>
</evidence>
<gene>
    <name evidence="1" type="ORF">I302_107265</name>
</gene>
<protein>
    <submittedName>
        <fullName evidence="1">Uncharacterized protein</fullName>
    </submittedName>
</protein>
<reference evidence="1" key="2">
    <citation type="submission" date="2024-02" db="EMBL/GenBank/DDBJ databases">
        <title>Comparative genomics of Cryptococcus and Kwoniella reveals pathogenesis evolution and contrasting modes of karyotype evolution via chromosome fusion or intercentromeric recombination.</title>
        <authorList>
            <person name="Coelho M.A."/>
            <person name="David-Palma M."/>
            <person name="Shea T."/>
            <person name="Bowers K."/>
            <person name="McGinley-Smith S."/>
            <person name="Mohammad A.W."/>
            <person name="Gnirke A."/>
            <person name="Yurkov A.M."/>
            <person name="Nowrousian M."/>
            <person name="Sun S."/>
            <person name="Cuomo C.A."/>
            <person name="Heitman J."/>
        </authorList>
    </citation>
    <scope>NUCLEOTIDE SEQUENCE</scope>
    <source>
        <strain evidence="1">CBS 10118</strain>
    </source>
</reference>
<sequence>MAADPYERGMAGSWKVFAFTKEETRSFKWYGPRIGDKDERAWKQTCDVSVDKDFNSDKIIEFRLQADAEGLGDTTKREDPKHSGKVTIKCKDAECSLPDGRECKDENVIPHVDLVSRAPK</sequence>
<evidence type="ECO:0000313" key="2">
    <source>
        <dbReference type="Proteomes" id="UP000092730"/>
    </source>
</evidence>
<proteinExistence type="predicted"/>
<dbReference type="KEGG" id="kbi:30211398"/>
<dbReference type="AlphaFoldDB" id="A0AAJ8KDE4"/>
<name>A0AAJ8KDE4_9TREE</name>
<reference evidence="1" key="1">
    <citation type="submission" date="2013-07" db="EMBL/GenBank/DDBJ databases">
        <authorList>
            <consortium name="The Broad Institute Genome Sequencing Platform"/>
            <person name="Cuomo C."/>
            <person name="Litvintseva A."/>
            <person name="Chen Y."/>
            <person name="Heitman J."/>
            <person name="Sun S."/>
            <person name="Springer D."/>
            <person name="Dromer F."/>
            <person name="Young S.K."/>
            <person name="Zeng Q."/>
            <person name="Gargeya S."/>
            <person name="Fitzgerald M."/>
            <person name="Abouelleil A."/>
            <person name="Alvarado L."/>
            <person name="Berlin A.M."/>
            <person name="Chapman S.B."/>
            <person name="Dewar J."/>
            <person name="Goldberg J."/>
            <person name="Griggs A."/>
            <person name="Gujja S."/>
            <person name="Hansen M."/>
            <person name="Howarth C."/>
            <person name="Imamovic A."/>
            <person name="Larimer J."/>
            <person name="McCowan C."/>
            <person name="Murphy C."/>
            <person name="Pearson M."/>
            <person name="Priest M."/>
            <person name="Roberts A."/>
            <person name="Saif S."/>
            <person name="Shea T."/>
            <person name="Sykes S."/>
            <person name="Wortman J."/>
            <person name="Nusbaum C."/>
            <person name="Birren B."/>
        </authorList>
    </citation>
    <scope>NUCLEOTIDE SEQUENCE</scope>
    <source>
        <strain evidence="1">CBS 10118</strain>
    </source>
</reference>
<dbReference type="EMBL" id="CP144546">
    <property type="protein sequence ID" value="WVW85227.1"/>
    <property type="molecule type" value="Genomic_DNA"/>
</dbReference>
<keyword evidence="2" id="KW-1185">Reference proteome</keyword>
<dbReference type="GeneID" id="30211398"/>